<accession>A0A418AJ41</accession>
<protein>
    <recommendedName>
        <fullName evidence="1">Chromo domain-containing protein</fullName>
    </recommendedName>
</protein>
<evidence type="ECO:0000313" key="3">
    <source>
        <dbReference type="Proteomes" id="UP000285060"/>
    </source>
</evidence>
<dbReference type="InterPro" id="IPR000953">
    <property type="entry name" value="Chromo/chromo_shadow_dom"/>
</dbReference>
<dbReference type="VEuPathDB" id="FungiDB:H310_06549"/>
<proteinExistence type="predicted"/>
<name>A0A418AJ41_9STRA</name>
<sequence>MYSAGGREVDEDLTAQIVFGDDGFYVEELQDLRTHDGAWQVKIKWLGLHEAESSWEPVLSIYEDVPVLFRRWFHNKSDEDGVSEMFEDIERACGHSL</sequence>
<dbReference type="Gene3D" id="2.40.50.40">
    <property type="match status" value="1"/>
</dbReference>
<dbReference type="AlphaFoldDB" id="A0A418AJ41"/>
<dbReference type="CDD" id="cd00024">
    <property type="entry name" value="CD_CSD"/>
    <property type="match status" value="1"/>
</dbReference>
<dbReference type="SUPFAM" id="SSF54160">
    <property type="entry name" value="Chromo domain-like"/>
    <property type="match status" value="1"/>
</dbReference>
<dbReference type="PROSITE" id="PS50013">
    <property type="entry name" value="CHROMO_2"/>
    <property type="match status" value="1"/>
</dbReference>
<comment type="caution">
    <text evidence="2">The sequence shown here is derived from an EMBL/GenBank/DDBJ whole genome shotgun (WGS) entry which is preliminary data.</text>
</comment>
<evidence type="ECO:0000259" key="1">
    <source>
        <dbReference type="PROSITE" id="PS50013"/>
    </source>
</evidence>
<dbReference type="EMBL" id="QUSY01001880">
    <property type="protein sequence ID" value="RHY23262.1"/>
    <property type="molecule type" value="Genomic_DNA"/>
</dbReference>
<dbReference type="InterPro" id="IPR016197">
    <property type="entry name" value="Chromo-like_dom_sf"/>
</dbReference>
<keyword evidence="3" id="KW-1185">Reference proteome</keyword>
<evidence type="ECO:0000313" key="2">
    <source>
        <dbReference type="EMBL" id="RHY23262.1"/>
    </source>
</evidence>
<reference evidence="2 3" key="1">
    <citation type="submission" date="2018-08" db="EMBL/GenBank/DDBJ databases">
        <title>Aphanomyces genome sequencing and annotation.</title>
        <authorList>
            <person name="Minardi D."/>
            <person name="Oidtmann B."/>
            <person name="Van Der Giezen M."/>
            <person name="Studholme D.J."/>
        </authorList>
    </citation>
    <scope>NUCLEOTIDE SEQUENCE [LARGE SCALE GENOMIC DNA]</scope>
    <source>
        <strain evidence="2 3">NJM0002</strain>
    </source>
</reference>
<feature type="domain" description="Chromo" evidence="1">
    <location>
        <begin position="24"/>
        <end position="84"/>
    </location>
</feature>
<gene>
    <name evidence="2" type="ORF">DYB32_009258</name>
</gene>
<dbReference type="Proteomes" id="UP000285060">
    <property type="component" value="Unassembled WGS sequence"/>
</dbReference>
<organism evidence="2 3">
    <name type="scientific">Aphanomyces invadans</name>
    <dbReference type="NCBI Taxonomy" id="157072"/>
    <lineage>
        <taxon>Eukaryota</taxon>
        <taxon>Sar</taxon>
        <taxon>Stramenopiles</taxon>
        <taxon>Oomycota</taxon>
        <taxon>Saprolegniomycetes</taxon>
        <taxon>Saprolegniales</taxon>
        <taxon>Verrucalvaceae</taxon>
        <taxon>Aphanomyces</taxon>
    </lineage>
</organism>